<dbReference type="GO" id="GO:0004386">
    <property type="term" value="F:helicase activity"/>
    <property type="evidence" value="ECO:0007669"/>
    <property type="project" value="UniProtKB-KW"/>
</dbReference>
<feature type="domain" description="Helicase C-terminal" evidence="6">
    <location>
        <begin position="334"/>
        <end position="488"/>
    </location>
</feature>
<dbReference type="Pfam" id="PF00271">
    <property type="entry name" value="Helicase_C"/>
    <property type="match status" value="1"/>
</dbReference>
<dbReference type="Gene3D" id="3.40.50.300">
    <property type="entry name" value="P-loop containing nucleotide triphosphate hydrolases"/>
    <property type="match status" value="2"/>
</dbReference>
<keyword evidence="2" id="KW-0378">Hydrolase</keyword>
<keyword evidence="1" id="KW-0547">Nucleotide-binding</keyword>
<dbReference type="GO" id="GO:0003676">
    <property type="term" value="F:nucleic acid binding"/>
    <property type="evidence" value="ECO:0007669"/>
    <property type="project" value="InterPro"/>
</dbReference>
<dbReference type="GO" id="GO:0005524">
    <property type="term" value="F:ATP binding"/>
    <property type="evidence" value="ECO:0007669"/>
    <property type="project" value="UniProtKB-KW"/>
</dbReference>
<dbReference type="InterPro" id="IPR050699">
    <property type="entry name" value="RNA-DNA_Helicase"/>
</dbReference>
<dbReference type="SMART" id="SM00490">
    <property type="entry name" value="HELICc"/>
    <property type="match status" value="1"/>
</dbReference>
<dbReference type="AlphaFoldDB" id="A0A6C0LYF5"/>
<dbReference type="InterPro" id="IPR014001">
    <property type="entry name" value="Helicase_ATP-bd"/>
</dbReference>
<evidence type="ECO:0008006" key="8">
    <source>
        <dbReference type="Google" id="ProtNLM"/>
    </source>
</evidence>
<evidence type="ECO:0000256" key="2">
    <source>
        <dbReference type="ARBA" id="ARBA00022801"/>
    </source>
</evidence>
<evidence type="ECO:0000256" key="1">
    <source>
        <dbReference type="ARBA" id="ARBA00022741"/>
    </source>
</evidence>
<name>A0A6C0LYF5_9ZZZZ</name>
<feature type="domain" description="Helicase ATP-binding" evidence="5">
    <location>
        <begin position="37"/>
        <end position="209"/>
    </location>
</feature>
<dbReference type="Gene3D" id="1.10.3380.30">
    <property type="match status" value="1"/>
</dbReference>
<dbReference type="GO" id="GO:0055087">
    <property type="term" value="C:Ski complex"/>
    <property type="evidence" value="ECO:0007669"/>
    <property type="project" value="TreeGrafter"/>
</dbReference>
<dbReference type="InterPro" id="IPR012961">
    <property type="entry name" value="Ski2/MTR4_C"/>
</dbReference>
<dbReference type="SUPFAM" id="SSF52540">
    <property type="entry name" value="P-loop containing nucleoside triphosphate hydrolases"/>
    <property type="match status" value="1"/>
</dbReference>
<reference evidence="7" key="1">
    <citation type="journal article" date="2020" name="Nature">
        <title>Giant virus diversity and host interactions through global metagenomics.</title>
        <authorList>
            <person name="Schulz F."/>
            <person name="Roux S."/>
            <person name="Paez-Espino D."/>
            <person name="Jungbluth S."/>
            <person name="Walsh D.A."/>
            <person name="Denef V.J."/>
            <person name="McMahon K.D."/>
            <person name="Konstantinidis K.T."/>
            <person name="Eloe-Fadrosh E.A."/>
            <person name="Kyrpides N.C."/>
            <person name="Woyke T."/>
        </authorList>
    </citation>
    <scope>NUCLEOTIDE SEQUENCE</scope>
    <source>
        <strain evidence="7">GVMAG-S-1016713-123</strain>
    </source>
</reference>
<accession>A0A6C0LYF5</accession>
<dbReference type="GO" id="GO:0070478">
    <property type="term" value="P:nuclear-transcribed mRNA catabolic process, 3'-5' exonucleolytic nonsense-mediated decay"/>
    <property type="evidence" value="ECO:0007669"/>
    <property type="project" value="TreeGrafter"/>
</dbReference>
<dbReference type="GO" id="GO:0016787">
    <property type="term" value="F:hydrolase activity"/>
    <property type="evidence" value="ECO:0007669"/>
    <property type="project" value="UniProtKB-KW"/>
</dbReference>
<dbReference type="EMBL" id="MN740568">
    <property type="protein sequence ID" value="QHU34282.1"/>
    <property type="molecule type" value="Genomic_DNA"/>
</dbReference>
<dbReference type="PANTHER" id="PTHR12131">
    <property type="entry name" value="ATP-DEPENDENT RNA AND DNA HELICASE"/>
    <property type="match status" value="1"/>
</dbReference>
<dbReference type="Pfam" id="PF08148">
    <property type="entry name" value="DSHCT"/>
    <property type="match status" value="1"/>
</dbReference>
<dbReference type="SMART" id="SM00487">
    <property type="entry name" value="DEXDc"/>
    <property type="match status" value="1"/>
</dbReference>
<evidence type="ECO:0000259" key="5">
    <source>
        <dbReference type="PROSITE" id="PS51192"/>
    </source>
</evidence>
<dbReference type="InterPro" id="IPR027417">
    <property type="entry name" value="P-loop_NTPase"/>
</dbReference>
<dbReference type="InterPro" id="IPR011545">
    <property type="entry name" value="DEAD/DEAH_box_helicase_dom"/>
</dbReference>
<dbReference type="PANTHER" id="PTHR12131:SF1">
    <property type="entry name" value="ATP-DEPENDENT RNA HELICASE SUPV3L1, MITOCHONDRIAL-RELATED"/>
    <property type="match status" value="1"/>
</dbReference>
<sequence>MVRICDKPYDEQENIEKYTEYFDYFPFPLSDFQKYAIHGLVESQHVLVTAHTGSGKTLPAEFAIKHFTSMGKKVIYTSPIKALSNQKYYEFSKAFPDISFGILTGDIKFNPEADVLIMTTEILQNTLYLQDKDEKTKNKLLMFEMDIANDLGCVIFDEIHYINDQDRGKVWEETIMMLPDHIQMLMLSATIDKPEKFASWCEGQKKTKEVYLASTEHRVVPLHHHLFVTAPEHLYKQITSKSEKEEVRQQMDQLLPLRSPSTNYCEESYLKTRRLIDKIEKHKTFISPNFVLNQVVKYCKQNEMLPAIAFVFSRKNVEKYAEGVGEIVIDDMFPVPQVIERECEHIIRKLPNYREYLELPEYKNMVRLISKGIAIHHSGIMPILREMVELLFAKGYIKLLFATETFAVGLNMPTKSVIFTNVSKYTSEGSRYLYSHEYTQMAGRAGRRGLDKIGHVIHCANMYRHMMPTTLEMKNMLSGIPQTLVSKFSIHCTLLLNLLQNIHKGASSEITQYISKSMLHGEIEKQIVAEDKIGITMKESIEKRYDIMVQTGMCIDDLVSYKNIQNTLNGLQNKKKKAAMRDMEQIEMKYGKHWKSYLIRYDGYLLEMKNYTQYVTLLDQRKQFIEGTLSHHMNTLITHECVSLSEDGDYMITLKGEVCALIKEGPGLLLGEQLFWGHEISTFSLVEMVGILSILTPIKVHSDLKQMRPSLENKRLNDFIIAMDSTYTSNYLEIYNTEFQFDIIQYVMDWVDAEDEQTCKQILFRVQEEKGIFLGEFVKALLKINHIALELETASNILGDVHLSHLFSEISSKTLKYVATNQSLYI</sequence>
<keyword evidence="4" id="KW-0067">ATP-binding</keyword>
<keyword evidence="3" id="KW-0347">Helicase</keyword>
<dbReference type="PROSITE" id="PS51192">
    <property type="entry name" value="HELICASE_ATP_BIND_1"/>
    <property type="match status" value="1"/>
</dbReference>
<evidence type="ECO:0000256" key="4">
    <source>
        <dbReference type="ARBA" id="ARBA00022840"/>
    </source>
</evidence>
<evidence type="ECO:0000259" key="6">
    <source>
        <dbReference type="PROSITE" id="PS51194"/>
    </source>
</evidence>
<proteinExistence type="predicted"/>
<dbReference type="InterPro" id="IPR001650">
    <property type="entry name" value="Helicase_C-like"/>
</dbReference>
<dbReference type="Pfam" id="PF00270">
    <property type="entry name" value="DEAD"/>
    <property type="match status" value="1"/>
</dbReference>
<evidence type="ECO:0000313" key="7">
    <source>
        <dbReference type="EMBL" id="QHU34282.1"/>
    </source>
</evidence>
<protein>
    <recommendedName>
        <fullName evidence="8">Helicase</fullName>
    </recommendedName>
</protein>
<evidence type="ECO:0000256" key="3">
    <source>
        <dbReference type="ARBA" id="ARBA00022806"/>
    </source>
</evidence>
<dbReference type="PROSITE" id="PS51194">
    <property type="entry name" value="HELICASE_CTER"/>
    <property type="match status" value="1"/>
</dbReference>
<dbReference type="CDD" id="cd18795">
    <property type="entry name" value="SF2_C_Ski2"/>
    <property type="match status" value="1"/>
</dbReference>
<organism evidence="7">
    <name type="scientific">viral metagenome</name>
    <dbReference type="NCBI Taxonomy" id="1070528"/>
    <lineage>
        <taxon>unclassified sequences</taxon>
        <taxon>metagenomes</taxon>
        <taxon>organismal metagenomes</taxon>
    </lineage>
</organism>